<evidence type="ECO:0000256" key="3">
    <source>
        <dbReference type="ARBA" id="ARBA00046326"/>
    </source>
</evidence>
<dbReference type="GeneID" id="17278007"/>
<sequence>MRSAGGGASSVLPQSLAEQDALHWRDAKFRHFRDEMDSALAQFVYAQEWADLIRYLQRMQRILTKYAQLPVIPDKIAVAKRLFQCLNSSLPSGVHLTTLQTYELIFSRIGAARLARDLAFYTEGIFTLYRHASYQVKPVLLDLFERHFVTLGAGVVPCLPGLVLALLTAMEDVGSEYHARAVRQLDQLARDAPIGAFMSAVWGCLLRNASVRLQALHY</sequence>
<dbReference type="GO" id="GO:0015031">
    <property type="term" value="P:protein transport"/>
    <property type="evidence" value="ECO:0007669"/>
    <property type="project" value="UniProtKB-KW"/>
</dbReference>
<comment type="similarity">
    <text evidence="3">Belongs to the DOP1 family.</text>
</comment>
<evidence type="ECO:0000313" key="6">
    <source>
        <dbReference type="Proteomes" id="UP000013827"/>
    </source>
</evidence>
<dbReference type="RefSeq" id="XP_005785163.1">
    <property type="nucleotide sequence ID" value="XM_005785106.1"/>
</dbReference>
<dbReference type="Proteomes" id="UP000013827">
    <property type="component" value="Unassembled WGS sequence"/>
</dbReference>
<name>A0A0D3KAE9_EMIH1</name>
<evidence type="ECO:0000313" key="5">
    <source>
        <dbReference type="EnsemblProtists" id="EOD32734"/>
    </source>
</evidence>
<dbReference type="GO" id="GO:0006895">
    <property type="term" value="P:Golgi to endosome transport"/>
    <property type="evidence" value="ECO:0007669"/>
    <property type="project" value="InterPro"/>
</dbReference>
<dbReference type="GO" id="GO:0005829">
    <property type="term" value="C:cytosol"/>
    <property type="evidence" value="ECO:0007669"/>
    <property type="project" value="GOC"/>
</dbReference>
<dbReference type="Pfam" id="PF04118">
    <property type="entry name" value="Dopey_N"/>
    <property type="match status" value="1"/>
</dbReference>
<dbReference type="InterPro" id="IPR007249">
    <property type="entry name" value="DOP1_N"/>
</dbReference>
<keyword evidence="6" id="KW-1185">Reference proteome</keyword>
<dbReference type="InterPro" id="IPR040314">
    <property type="entry name" value="DOP1"/>
</dbReference>
<feature type="domain" description="DOP1 N-terminal" evidence="4">
    <location>
        <begin position="26"/>
        <end position="218"/>
    </location>
</feature>
<dbReference type="GO" id="GO:0005768">
    <property type="term" value="C:endosome"/>
    <property type="evidence" value="ECO:0007669"/>
    <property type="project" value="TreeGrafter"/>
</dbReference>
<evidence type="ECO:0000259" key="4">
    <source>
        <dbReference type="Pfam" id="PF04118"/>
    </source>
</evidence>
<dbReference type="PANTHER" id="PTHR14042">
    <property type="entry name" value="DOPEY-RELATED"/>
    <property type="match status" value="1"/>
</dbReference>
<dbReference type="AlphaFoldDB" id="A0A0D3KAE9"/>
<dbReference type="OMA" id="RVARWEY"/>
<dbReference type="PANTHER" id="PTHR14042:SF24">
    <property type="entry name" value="PROTEIN DOPEY-1 HOMOLOG"/>
    <property type="match status" value="1"/>
</dbReference>
<dbReference type="HOGENOM" id="CLU_1209427_0_0_1"/>
<accession>A0A0D3KAE9</accession>
<dbReference type="KEGG" id="ehx:EMIHUDRAFT_364339"/>
<dbReference type="GO" id="GO:0005802">
    <property type="term" value="C:trans-Golgi network"/>
    <property type="evidence" value="ECO:0007669"/>
    <property type="project" value="TreeGrafter"/>
</dbReference>
<dbReference type="EnsemblProtists" id="EOD32734">
    <property type="protein sequence ID" value="EOD32734"/>
    <property type="gene ID" value="EMIHUDRAFT_364339"/>
</dbReference>
<dbReference type="STRING" id="2903.R1FHC9"/>
<reference evidence="5" key="2">
    <citation type="submission" date="2024-10" db="UniProtKB">
        <authorList>
            <consortium name="EnsemblProtists"/>
        </authorList>
    </citation>
    <scope>IDENTIFICATION</scope>
</reference>
<dbReference type="eggNOG" id="KOG3613">
    <property type="taxonomic scope" value="Eukaryota"/>
</dbReference>
<reference evidence="6" key="1">
    <citation type="journal article" date="2013" name="Nature">
        <title>Pan genome of the phytoplankton Emiliania underpins its global distribution.</title>
        <authorList>
            <person name="Read B.A."/>
            <person name="Kegel J."/>
            <person name="Klute M.J."/>
            <person name="Kuo A."/>
            <person name="Lefebvre S.C."/>
            <person name="Maumus F."/>
            <person name="Mayer C."/>
            <person name="Miller J."/>
            <person name="Monier A."/>
            <person name="Salamov A."/>
            <person name="Young J."/>
            <person name="Aguilar M."/>
            <person name="Claverie J.M."/>
            <person name="Frickenhaus S."/>
            <person name="Gonzalez K."/>
            <person name="Herman E.K."/>
            <person name="Lin Y.C."/>
            <person name="Napier J."/>
            <person name="Ogata H."/>
            <person name="Sarno A.F."/>
            <person name="Shmutz J."/>
            <person name="Schroeder D."/>
            <person name="de Vargas C."/>
            <person name="Verret F."/>
            <person name="von Dassow P."/>
            <person name="Valentin K."/>
            <person name="Van de Peer Y."/>
            <person name="Wheeler G."/>
            <person name="Dacks J.B."/>
            <person name="Delwiche C.F."/>
            <person name="Dyhrman S.T."/>
            <person name="Glockner G."/>
            <person name="John U."/>
            <person name="Richards T."/>
            <person name="Worden A.Z."/>
            <person name="Zhang X."/>
            <person name="Grigoriev I.V."/>
            <person name="Allen A.E."/>
            <person name="Bidle K."/>
            <person name="Borodovsky M."/>
            <person name="Bowler C."/>
            <person name="Brownlee C."/>
            <person name="Cock J.M."/>
            <person name="Elias M."/>
            <person name="Gladyshev V.N."/>
            <person name="Groth M."/>
            <person name="Guda C."/>
            <person name="Hadaegh A."/>
            <person name="Iglesias-Rodriguez M.D."/>
            <person name="Jenkins J."/>
            <person name="Jones B.M."/>
            <person name="Lawson T."/>
            <person name="Leese F."/>
            <person name="Lindquist E."/>
            <person name="Lobanov A."/>
            <person name="Lomsadze A."/>
            <person name="Malik S.B."/>
            <person name="Marsh M.E."/>
            <person name="Mackinder L."/>
            <person name="Mock T."/>
            <person name="Mueller-Roeber B."/>
            <person name="Pagarete A."/>
            <person name="Parker M."/>
            <person name="Probert I."/>
            <person name="Quesneville H."/>
            <person name="Raines C."/>
            <person name="Rensing S.A."/>
            <person name="Riano-Pachon D.M."/>
            <person name="Richier S."/>
            <person name="Rokitta S."/>
            <person name="Shiraiwa Y."/>
            <person name="Soanes D.M."/>
            <person name="van der Giezen M."/>
            <person name="Wahlund T.M."/>
            <person name="Williams B."/>
            <person name="Wilson W."/>
            <person name="Wolfe G."/>
            <person name="Wurch L.L."/>
        </authorList>
    </citation>
    <scope>NUCLEOTIDE SEQUENCE</scope>
</reference>
<evidence type="ECO:0000256" key="1">
    <source>
        <dbReference type="ARBA" id="ARBA00022448"/>
    </source>
</evidence>
<evidence type="ECO:0000256" key="2">
    <source>
        <dbReference type="ARBA" id="ARBA00022927"/>
    </source>
</evidence>
<keyword evidence="2" id="KW-0653">Protein transport</keyword>
<keyword evidence="1" id="KW-0813">Transport</keyword>
<organism evidence="5 6">
    <name type="scientific">Emiliania huxleyi (strain CCMP1516)</name>
    <dbReference type="NCBI Taxonomy" id="280463"/>
    <lineage>
        <taxon>Eukaryota</taxon>
        <taxon>Haptista</taxon>
        <taxon>Haptophyta</taxon>
        <taxon>Prymnesiophyceae</taxon>
        <taxon>Isochrysidales</taxon>
        <taxon>Noelaerhabdaceae</taxon>
        <taxon>Emiliania</taxon>
    </lineage>
</organism>
<protein>
    <recommendedName>
        <fullName evidence="4">DOP1 N-terminal domain-containing protein</fullName>
    </recommendedName>
</protein>
<proteinExistence type="inferred from homology"/>
<dbReference type="PaxDb" id="2903-EOD32734"/>